<reference evidence="2 3" key="1">
    <citation type="submission" date="2018-09" db="EMBL/GenBank/DDBJ databases">
        <title>Characterization of the phylogenetic diversity of five novel species belonging to the genus Bifidobacterium.</title>
        <authorList>
            <person name="Lugli G.A."/>
            <person name="Duranti S."/>
            <person name="Milani C."/>
        </authorList>
    </citation>
    <scope>NUCLEOTIDE SEQUENCE [LARGE SCALE GENOMIC DNA]</scope>
    <source>
        <strain evidence="2 3">2020B</strain>
    </source>
</reference>
<dbReference type="EMBL" id="QXGI01000003">
    <property type="protein sequence ID" value="RSX48737.1"/>
    <property type="molecule type" value="Genomic_DNA"/>
</dbReference>
<keyword evidence="3" id="KW-1185">Reference proteome</keyword>
<keyword evidence="1" id="KW-0732">Signal</keyword>
<gene>
    <name evidence="2" type="ORF">D2E22_0875</name>
</gene>
<dbReference type="Proteomes" id="UP000288052">
    <property type="component" value="Unassembled WGS sequence"/>
</dbReference>
<evidence type="ECO:0000256" key="1">
    <source>
        <dbReference type="SAM" id="SignalP"/>
    </source>
</evidence>
<feature type="chain" id="PRO_5018976467" evidence="1">
    <location>
        <begin position="28"/>
        <end position="94"/>
    </location>
</feature>
<sequence>MKSKTRKLLAVAAILGSLFGFTGIAQAYEVYGKGVVYLDYSMATSVPYSSQHYQKAQYPDGSTQTFWGANAATYHKSSAYSRGLPVIDFGANFS</sequence>
<evidence type="ECO:0000313" key="3">
    <source>
        <dbReference type="Proteomes" id="UP000288052"/>
    </source>
</evidence>
<proteinExistence type="predicted"/>
<dbReference type="OrthoDB" id="9840636at2"/>
<organism evidence="2 3">
    <name type="scientific">Bifidobacterium castoris</name>
    <dbReference type="NCBI Taxonomy" id="2306972"/>
    <lineage>
        <taxon>Bacteria</taxon>
        <taxon>Bacillati</taxon>
        <taxon>Actinomycetota</taxon>
        <taxon>Actinomycetes</taxon>
        <taxon>Bifidobacteriales</taxon>
        <taxon>Bifidobacteriaceae</taxon>
        <taxon>Bifidobacterium</taxon>
    </lineage>
</organism>
<evidence type="ECO:0000313" key="2">
    <source>
        <dbReference type="EMBL" id="RSX48737.1"/>
    </source>
</evidence>
<accession>A0A430F7V1</accession>
<feature type="signal peptide" evidence="1">
    <location>
        <begin position="1"/>
        <end position="27"/>
    </location>
</feature>
<name>A0A430F7V1_9BIFI</name>
<comment type="caution">
    <text evidence="2">The sequence shown here is derived from an EMBL/GenBank/DDBJ whole genome shotgun (WGS) entry which is preliminary data.</text>
</comment>
<dbReference type="RefSeq" id="WP_126031914.1">
    <property type="nucleotide sequence ID" value="NZ_QXGI01000003.1"/>
</dbReference>
<dbReference type="AlphaFoldDB" id="A0A430F7V1"/>
<protein>
    <submittedName>
        <fullName evidence="2">Uncharacterized protein</fullName>
    </submittedName>
</protein>